<dbReference type="Proteomes" id="UP001179121">
    <property type="component" value="Chromosome"/>
</dbReference>
<dbReference type="InterPro" id="IPR011777">
    <property type="entry name" value="Geranylgeranyl_Rdtase_fam"/>
</dbReference>
<accession>A0AA86MX92</accession>
<evidence type="ECO:0000313" key="3">
    <source>
        <dbReference type="Proteomes" id="UP001179121"/>
    </source>
</evidence>
<dbReference type="InterPro" id="IPR050407">
    <property type="entry name" value="Geranylgeranyl_reductase"/>
</dbReference>
<protein>
    <submittedName>
        <fullName evidence="2">FAD_binding_3 domain-containing protein</fullName>
    </submittedName>
</protein>
<dbReference type="SUPFAM" id="SSF51905">
    <property type="entry name" value="FAD/NAD(P)-binding domain"/>
    <property type="match status" value="1"/>
</dbReference>
<dbReference type="GO" id="GO:0071949">
    <property type="term" value="F:FAD binding"/>
    <property type="evidence" value="ECO:0007669"/>
    <property type="project" value="InterPro"/>
</dbReference>
<evidence type="ECO:0000259" key="1">
    <source>
        <dbReference type="Pfam" id="PF01494"/>
    </source>
</evidence>
<dbReference type="Pfam" id="PF01494">
    <property type="entry name" value="FAD_binding_3"/>
    <property type="match status" value="1"/>
</dbReference>
<dbReference type="RefSeq" id="WP_289267678.1">
    <property type="nucleotide sequence ID" value="NZ_OX365700.1"/>
</dbReference>
<dbReference type="AlphaFoldDB" id="A0AA86MX92"/>
<dbReference type="InterPro" id="IPR036188">
    <property type="entry name" value="FAD/NAD-bd_sf"/>
</dbReference>
<keyword evidence="3" id="KW-1185">Reference proteome</keyword>
<dbReference type="PANTHER" id="PTHR42685:SF22">
    <property type="entry name" value="CONDITIONED MEDIUM FACTOR RECEPTOR 1"/>
    <property type="match status" value="1"/>
</dbReference>
<gene>
    <name evidence="2" type="ORF">DNFV4_01131</name>
</gene>
<reference evidence="2" key="1">
    <citation type="submission" date="2022-10" db="EMBL/GenBank/DDBJ databases">
        <authorList>
            <person name="Koch H."/>
        </authorList>
    </citation>
    <scope>NUCLEOTIDE SEQUENCE</scope>
    <source>
        <strain evidence="2">DNF</strain>
    </source>
</reference>
<dbReference type="PANTHER" id="PTHR42685">
    <property type="entry name" value="GERANYLGERANYL DIPHOSPHATE REDUCTASE"/>
    <property type="match status" value="1"/>
</dbReference>
<dbReference type="InterPro" id="IPR002938">
    <property type="entry name" value="FAD-bd"/>
</dbReference>
<feature type="domain" description="FAD-binding" evidence="1">
    <location>
        <begin position="10"/>
        <end position="162"/>
    </location>
</feature>
<dbReference type="Gene3D" id="3.50.50.60">
    <property type="entry name" value="FAD/NAD(P)-binding domain"/>
    <property type="match status" value="1"/>
</dbReference>
<proteinExistence type="predicted"/>
<organism evidence="2 3">
    <name type="scientific">Nitrospira tepida</name>
    <dbReference type="NCBI Taxonomy" id="2973512"/>
    <lineage>
        <taxon>Bacteria</taxon>
        <taxon>Pseudomonadati</taxon>
        <taxon>Nitrospirota</taxon>
        <taxon>Nitrospiria</taxon>
        <taxon>Nitrospirales</taxon>
        <taxon>Nitrospiraceae</taxon>
        <taxon>Nitrospira</taxon>
    </lineage>
</organism>
<sequence>MPLLPDLQSFDVVVVGLGPAGAAAAYECSRSGLKVLALDKGVHPRYKVCGGGLSARIDQLLGSAFQSVIEHIIYGVRFACAGADPFTIESSSPIAYMVMRDRFDHCLVERARGAGTEIRQGESAKRFTPVQDGVEIDTDQGRYRAKVLIGADGANSVVAQRLFSRRPRRCMPTLESEIDIGRSPVYPRERVVGIELGTPACGYGWIFPKNERLSVGIAEFRGPSASPRRVFSRFVQGEQGLRSMGWTIPPPQGHPLPLFNPCVLDESKPDAVELVNGRIMLIGDAAHLVDPLFGEGIYYAVKSGQLASRSAVEVVRGLSQSLEGYSRAVYREIYPEFRVASRMASILYSFPGLCHRLAHRYQEFVQLYYRVLQGHETYQTFLALAKRSVKASLSHWVPHVFRARP</sequence>
<dbReference type="GO" id="GO:0016628">
    <property type="term" value="F:oxidoreductase activity, acting on the CH-CH group of donors, NAD or NADP as acceptor"/>
    <property type="evidence" value="ECO:0007669"/>
    <property type="project" value="InterPro"/>
</dbReference>
<dbReference type="KEGG" id="nti:DNFV4_01131"/>
<evidence type="ECO:0000313" key="2">
    <source>
        <dbReference type="EMBL" id="CAI4030703.1"/>
    </source>
</evidence>
<name>A0AA86MX92_9BACT</name>
<dbReference type="NCBIfam" id="TIGR02032">
    <property type="entry name" value="GG-red-SF"/>
    <property type="match status" value="1"/>
</dbReference>
<dbReference type="EMBL" id="OX365700">
    <property type="protein sequence ID" value="CAI4030703.1"/>
    <property type="molecule type" value="Genomic_DNA"/>
</dbReference>
<dbReference type="PRINTS" id="PR00420">
    <property type="entry name" value="RNGMNOXGNASE"/>
</dbReference>